<keyword evidence="15" id="KW-0812">Transmembrane</keyword>
<evidence type="ECO:0000256" key="8">
    <source>
        <dbReference type="ARBA" id="ARBA00022848"/>
    </source>
</evidence>
<dbReference type="Proteomes" id="UP001153712">
    <property type="component" value="Chromosome 2"/>
</dbReference>
<evidence type="ECO:0000256" key="11">
    <source>
        <dbReference type="ARBA" id="ARBA00023033"/>
    </source>
</evidence>
<name>A0A9P0GRE6_PHYSR</name>
<keyword evidence="8" id="KW-0492">Microsome</keyword>
<proteinExistence type="inferred from homology"/>
<dbReference type="GO" id="GO:0005789">
    <property type="term" value="C:endoplasmic reticulum membrane"/>
    <property type="evidence" value="ECO:0007669"/>
    <property type="project" value="UniProtKB-SubCell"/>
</dbReference>
<keyword evidence="12 15" id="KW-0472">Membrane</keyword>
<dbReference type="Gene3D" id="1.10.630.10">
    <property type="entry name" value="Cytochrome P450"/>
    <property type="match status" value="1"/>
</dbReference>
<evidence type="ECO:0000313" key="16">
    <source>
        <dbReference type="EMBL" id="CAH1168644.1"/>
    </source>
</evidence>
<dbReference type="Pfam" id="PF00067">
    <property type="entry name" value="p450"/>
    <property type="match status" value="1"/>
</dbReference>
<dbReference type="OrthoDB" id="6717142at2759"/>
<dbReference type="SUPFAM" id="SSF48264">
    <property type="entry name" value="Cytochrome P450"/>
    <property type="match status" value="1"/>
</dbReference>
<dbReference type="FunFam" id="1.10.630.10:FF:000042">
    <property type="entry name" value="Cytochrome P450"/>
    <property type="match status" value="1"/>
</dbReference>
<dbReference type="PROSITE" id="PS00086">
    <property type="entry name" value="CYTOCHROME_P450"/>
    <property type="match status" value="1"/>
</dbReference>
<keyword evidence="17" id="KW-1185">Reference proteome</keyword>
<dbReference type="InterPro" id="IPR036396">
    <property type="entry name" value="Cyt_P450_sf"/>
</dbReference>
<evidence type="ECO:0000256" key="1">
    <source>
        <dbReference type="ARBA" id="ARBA00001971"/>
    </source>
</evidence>
<evidence type="ECO:0000256" key="15">
    <source>
        <dbReference type="SAM" id="Phobius"/>
    </source>
</evidence>
<comment type="similarity">
    <text evidence="4 14">Belongs to the cytochrome P450 family.</text>
</comment>
<dbReference type="AlphaFoldDB" id="A0A9P0GRE6"/>
<dbReference type="InterPro" id="IPR017972">
    <property type="entry name" value="Cyt_P450_CS"/>
</dbReference>
<keyword evidence="6 13" id="KW-0479">Metal-binding</keyword>
<keyword evidence="10 13" id="KW-0408">Iron</keyword>
<evidence type="ECO:0008006" key="18">
    <source>
        <dbReference type="Google" id="ProtNLM"/>
    </source>
</evidence>
<dbReference type="InterPro" id="IPR001128">
    <property type="entry name" value="Cyt_P450"/>
</dbReference>
<dbReference type="GO" id="GO:0020037">
    <property type="term" value="F:heme binding"/>
    <property type="evidence" value="ECO:0007669"/>
    <property type="project" value="InterPro"/>
</dbReference>
<evidence type="ECO:0000256" key="6">
    <source>
        <dbReference type="ARBA" id="ARBA00022723"/>
    </source>
</evidence>
<comment type="cofactor">
    <cofactor evidence="1 13">
        <name>heme</name>
        <dbReference type="ChEBI" id="CHEBI:30413"/>
    </cofactor>
</comment>
<dbReference type="InterPro" id="IPR002401">
    <property type="entry name" value="Cyt_P450_E_grp-I"/>
</dbReference>
<dbReference type="InterPro" id="IPR050476">
    <property type="entry name" value="Insect_CytP450_Detox"/>
</dbReference>
<accession>A0A9P0GRE6</accession>
<sequence length="539" mass="62065">MNGGGKYQIKAKIISCVLKNAINKEMQVIVFSFGVYEKFLHRCRIMDTFASQGIAALAIILVSYYFYVKYTYNYWKRKNVPQLHPTFPFGNYNLPLPKGFSIGPISKRYYDAFKKAGHAFGGVYVGMTPHVVLVDERLGRNVLTKDFQYFMDRGLYHRPQSIITSNMFVQNNEEWRPKRSKLTVIFTSAKMKFYFNTIKKCANELEANLDTAAIRNEDIDIYETMGCYFTDIISSLVYGIDAKSFKDPNAAIRKVGRELFSKYTLPFKMTLFLVNAYPNLAKMLGVPSIQKEIEDFFVKLVPDTMDYRKKNNIYREDLLQLLIDLNNSGTIASNDIIAETFNFFVAGYETSSTISTYLLYELAKHKDIQDKVRNEISRVLKNHNGEFSYDVIHELTYMNQVMKEASRKYPALATLTRVCVSDYQIPGTDVIIEKDTPVIIPILGYHFNPDYFPDPDKFDPDRFEGNVKYEGFLPFGDGPRNCIGERLGVMQVKLGVAVLLKNFEVSLSPTLKEPLVLDELQFVTKTTERIYLRIKKIDN</sequence>
<keyword evidence="9 14" id="KW-0560">Oxidoreductase</keyword>
<protein>
    <recommendedName>
        <fullName evidence="18">Cytochrome P450 monooxygenase</fullName>
    </recommendedName>
</protein>
<feature type="binding site" description="axial binding residue" evidence="13">
    <location>
        <position position="482"/>
    </location>
    <ligand>
        <name>heme</name>
        <dbReference type="ChEBI" id="CHEBI:30413"/>
    </ligand>
    <ligandPart>
        <name>Fe</name>
        <dbReference type="ChEBI" id="CHEBI:18248"/>
    </ligandPart>
</feature>
<evidence type="ECO:0000256" key="14">
    <source>
        <dbReference type="RuleBase" id="RU000461"/>
    </source>
</evidence>
<comment type="subcellular location">
    <subcellularLocation>
        <location evidence="3">Endoplasmic reticulum membrane</location>
        <topology evidence="3">Peripheral membrane protein</topology>
    </subcellularLocation>
    <subcellularLocation>
        <location evidence="2">Microsome membrane</location>
        <topology evidence="2">Peripheral membrane protein</topology>
    </subcellularLocation>
</comment>
<dbReference type="PANTHER" id="PTHR24292:SF100">
    <property type="entry name" value="CYTOCHROME P450 6A16, ISOFORM B-RELATED"/>
    <property type="match status" value="1"/>
</dbReference>
<evidence type="ECO:0000256" key="9">
    <source>
        <dbReference type="ARBA" id="ARBA00023002"/>
    </source>
</evidence>
<evidence type="ECO:0000313" key="17">
    <source>
        <dbReference type="Proteomes" id="UP001153712"/>
    </source>
</evidence>
<evidence type="ECO:0000256" key="3">
    <source>
        <dbReference type="ARBA" id="ARBA00004406"/>
    </source>
</evidence>
<evidence type="ECO:0000256" key="7">
    <source>
        <dbReference type="ARBA" id="ARBA00022824"/>
    </source>
</evidence>
<organism evidence="16 17">
    <name type="scientific">Phyllotreta striolata</name>
    <name type="common">Striped flea beetle</name>
    <name type="synonym">Crioceris striolata</name>
    <dbReference type="NCBI Taxonomy" id="444603"/>
    <lineage>
        <taxon>Eukaryota</taxon>
        <taxon>Metazoa</taxon>
        <taxon>Ecdysozoa</taxon>
        <taxon>Arthropoda</taxon>
        <taxon>Hexapoda</taxon>
        <taxon>Insecta</taxon>
        <taxon>Pterygota</taxon>
        <taxon>Neoptera</taxon>
        <taxon>Endopterygota</taxon>
        <taxon>Coleoptera</taxon>
        <taxon>Polyphaga</taxon>
        <taxon>Cucujiformia</taxon>
        <taxon>Chrysomeloidea</taxon>
        <taxon>Chrysomelidae</taxon>
        <taxon>Galerucinae</taxon>
        <taxon>Alticini</taxon>
        <taxon>Phyllotreta</taxon>
    </lineage>
</organism>
<dbReference type="PRINTS" id="PR00463">
    <property type="entry name" value="EP450I"/>
</dbReference>
<dbReference type="EMBL" id="OU900095">
    <property type="protein sequence ID" value="CAH1168644.1"/>
    <property type="molecule type" value="Genomic_DNA"/>
</dbReference>
<evidence type="ECO:0000256" key="5">
    <source>
        <dbReference type="ARBA" id="ARBA00022617"/>
    </source>
</evidence>
<evidence type="ECO:0000256" key="12">
    <source>
        <dbReference type="ARBA" id="ARBA00023136"/>
    </source>
</evidence>
<dbReference type="GO" id="GO:0005506">
    <property type="term" value="F:iron ion binding"/>
    <property type="evidence" value="ECO:0007669"/>
    <property type="project" value="InterPro"/>
</dbReference>
<keyword evidence="15" id="KW-1133">Transmembrane helix</keyword>
<keyword evidence="5 13" id="KW-0349">Heme</keyword>
<dbReference type="GO" id="GO:0016705">
    <property type="term" value="F:oxidoreductase activity, acting on paired donors, with incorporation or reduction of molecular oxygen"/>
    <property type="evidence" value="ECO:0007669"/>
    <property type="project" value="InterPro"/>
</dbReference>
<evidence type="ECO:0000256" key="4">
    <source>
        <dbReference type="ARBA" id="ARBA00010617"/>
    </source>
</evidence>
<evidence type="ECO:0000256" key="2">
    <source>
        <dbReference type="ARBA" id="ARBA00004174"/>
    </source>
</evidence>
<dbReference type="GO" id="GO:0004497">
    <property type="term" value="F:monooxygenase activity"/>
    <property type="evidence" value="ECO:0007669"/>
    <property type="project" value="UniProtKB-KW"/>
</dbReference>
<gene>
    <name evidence="16" type="ORF">PHYEVI_LOCUS5228</name>
</gene>
<keyword evidence="7" id="KW-0256">Endoplasmic reticulum</keyword>
<evidence type="ECO:0000256" key="13">
    <source>
        <dbReference type="PIRSR" id="PIRSR602401-1"/>
    </source>
</evidence>
<reference evidence="16" key="1">
    <citation type="submission" date="2022-01" db="EMBL/GenBank/DDBJ databases">
        <authorList>
            <person name="King R."/>
        </authorList>
    </citation>
    <scope>NUCLEOTIDE SEQUENCE</scope>
</reference>
<feature type="transmembrane region" description="Helical" evidence="15">
    <location>
        <begin position="49"/>
        <end position="68"/>
    </location>
</feature>
<dbReference type="PRINTS" id="PR00385">
    <property type="entry name" value="P450"/>
</dbReference>
<dbReference type="CDD" id="cd11056">
    <property type="entry name" value="CYP6-like"/>
    <property type="match status" value="1"/>
</dbReference>
<keyword evidence="11 14" id="KW-0503">Monooxygenase</keyword>
<evidence type="ECO:0000256" key="10">
    <source>
        <dbReference type="ARBA" id="ARBA00023004"/>
    </source>
</evidence>
<dbReference type="PANTHER" id="PTHR24292">
    <property type="entry name" value="CYTOCHROME P450"/>
    <property type="match status" value="1"/>
</dbReference>